<comment type="subcellular location">
    <subcellularLocation>
        <location evidence="1">Cell membrane</location>
        <topology evidence="1">Multi-pass membrane protein</topology>
    </subcellularLocation>
</comment>
<feature type="transmembrane region" description="Helical" evidence="9">
    <location>
        <begin position="344"/>
        <end position="359"/>
    </location>
</feature>
<dbReference type="GO" id="GO:0016758">
    <property type="term" value="F:hexosyltransferase activity"/>
    <property type="evidence" value="ECO:0007669"/>
    <property type="project" value="InterPro"/>
</dbReference>
<keyword evidence="2" id="KW-1003">Cell membrane</keyword>
<evidence type="ECO:0000256" key="8">
    <source>
        <dbReference type="SAM" id="MobiDB-lite"/>
    </source>
</evidence>
<feature type="transmembrane region" description="Helical" evidence="9">
    <location>
        <begin position="321"/>
        <end position="338"/>
    </location>
</feature>
<accession>A0A6S6NXQ1</accession>
<evidence type="ECO:0000256" key="2">
    <source>
        <dbReference type="ARBA" id="ARBA00022475"/>
    </source>
</evidence>
<keyword evidence="3" id="KW-0808">Transferase</keyword>
<evidence type="ECO:0008006" key="12">
    <source>
        <dbReference type="Google" id="ProtNLM"/>
    </source>
</evidence>
<evidence type="ECO:0000256" key="9">
    <source>
        <dbReference type="SAM" id="Phobius"/>
    </source>
</evidence>
<organism evidence="10 11">
    <name type="scientific">Mycolicibacterium litorale</name>
    <dbReference type="NCBI Taxonomy" id="758802"/>
    <lineage>
        <taxon>Bacteria</taxon>
        <taxon>Bacillati</taxon>
        <taxon>Actinomycetota</taxon>
        <taxon>Actinomycetes</taxon>
        <taxon>Mycobacteriales</taxon>
        <taxon>Mycobacteriaceae</taxon>
        <taxon>Mycolicibacterium</taxon>
    </lineage>
</organism>
<keyword evidence="4 9" id="KW-0812">Transmembrane</keyword>
<dbReference type="AlphaFoldDB" id="A0A6S6NXQ1"/>
<keyword evidence="5 9" id="KW-1133">Transmembrane helix</keyword>
<evidence type="ECO:0000256" key="1">
    <source>
        <dbReference type="ARBA" id="ARBA00004651"/>
    </source>
</evidence>
<dbReference type="Pfam" id="PF09594">
    <property type="entry name" value="GT87"/>
    <property type="match status" value="1"/>
</dbReference>
<feature type="transmembrane region" description="Helical" evidence="9">
    <location>
        <begin position="150"/>
        <end position="170"/>
    </location>
</feature>
<feature type="transmembrane region" description="Helical" evidence="9">
    <location>
        <begin position="399"/>
        <end position="420"/>
    </location>
</feature>
<dbReference type="Proteomes" id="UP000515734">
    <property type="component" value="Chromosome"/>
</dbReference>
<keyword evidence="6 9" id="KW-0472">Membrane</keyword>
<evidence type="ECO:0000256" key="5">
    <source>
        <dbReference type="ARBA" id="ARBA00022989"/>
    </source>
</evidence>
<dbReference type="GO" id="GO:0005886">
    <property type="term" value="C:plasma membrane"/>
    <property type="evidence" value="ECO:0007669"/>
    <property type="project" value="UniProtKB-SubCell"/>
</dbReference>
<comment type="similarity">
    <text evidence="7">Belongs to the glycosyltransferase 87 family.</text>
</comment>
<evidence type="ECO:0000256" key="7">
    <source>
        <dbReference type="ARBA" id="ARBA00024033"/>
    </source>
</evidence>
<evidence type="ECO:0000256" key="3">
    <source>
        <dbReference type="ARBA" id="ARBA00022679"/>
    </source>
</evidence>
<name>A0A6S6NXQ1_9MYCO</name>
<dbReference type="RefSeq" id="WP_232100545.1">
    <property type="nucleotide sequence ID" value="NZ_AP023287.1"/>
</dbReference>
<feature type="region of interest" description="Disordered" evidence="8">
    <location>
        <begin position="425"/>
        <end position="449"/>
    </location>
</feature>
<evidence type="ECO:0000256" key="6">
    <source>
        <dbReference type="ARBA" id="ARBA00023136"/>
    </source>
</evidence>
<feature type="transmembrane region" description="Helical" evidence="9">
    <location>
        <begin position="227"/>
        <end position="247"/>
    </location>
</feature>
<proteinExistence type="inferred from homology"/>
<feature type="transmembrane region" description="Helical" evidence="9">
    <location>
        <begin position="366"/>
        <end position="387"/>
    </location>
</feature>
<protein>
    <recommendedName>
        <fullName evidence="12">DUF2029 domain-containing protein</fullName>
    </recommendedName>
</protein>
<gene>
    <name evidence="10" type="ORF">NIIDNTM18_13810</name>
</gene>
<dbReference type="InterPro" id="IPR018584">
    <property type="entry name" value="GT87"/>
</dbReference>
<evidence type="ECO:0000313" key="11">
    <source>
        <dbReference type="Proteomes" id="UP000515734"/>
    </source>
</evidence>
<feature type="transmembrane region" description="Helical" evidence="9">
    <location>
        <begin position="113"/>
        <end position="138"/>
    </location>
</feature>
<sequence>MPTVPHRPSPAAFAAALGVAVALALSVFYAVKMWTERITATTPAPCPTPGCLDGTLVDFRDTVWLPTRWLLGGGDPYNTAVYAAQFDYAQDYPTYAPAHLALWLPFGRMPWDIAAAADVLVNVSVVAAVGAWAGIRVIRLWTAPAIPGRSALLAAASSGVALIWLARTAADGASHGQPSVVYALLAAPALLSRSPCAAATLSAITCLKPQIGLFVVVLLLAQRRWRVAVAAVLLAGGVSVAVALFLARGPAGFGAWLGTLLDNASSAEAIRTVDYLDERVDLAGALLHAGALLPGWASLALLAVGLAAAYTLARRLHRRDLPATAVLTGLSIGLLAFYHISYDAMWMLAPIALAAVELWRRAGRQAAVVAGPGLAALAVACWASRWHPLESVFGDGSTIWVMRVLVVVGALLLAAGTWALPRGRPRAGPADATSHEQPPSARNGVPRLV</sequence>
<feature type="transmembrane region" description="Helical" evidence="9">
    <location>
        <begin position="12"/>
        <end position="31"/>
    </location>
</feature>
<evidence type="ECO:0000313" key="10">
    <source>
        <dbReference type="EMBL" id="BCI52103.1"/>
    </source>
</evidence>
<evidence type="ECO:0000256" key="4">
    <source>
        <dbReference type="ARBA" id="ARBA00022692"/>
    </source>
</evidence>
<dbReference type="EMBL" id="AP023287">
    <property type="protein sequence ID" value="BCI52103.1"/>
    <property type="molecule type" value="Genomic_DNA"/>
</dbReference>
<reference evidence="10 11" key="1">
    <citation type="submission" date="2020-07" db="EMBL/GenBank/DDBJ databases">
        <title>Complete genome sequence of Mycolicibacterium litorale like strain isolated from cardiac implantable electronic device infection.</title>
        <authorList>
            <person name="Fukano H."/>
            <person name="Miyama H."/>
            <person name="Hoshino Y."/>
        </authorList>
    </citation>
    <scope>NUCLEOTIDE SEQUENCE [LARGE SCALE GENOMIC DNA]</scope>
    <source>
        <strain evidence="10 11">NIIDNTM18</strain>
    </source>
</reference>
<feature type="transmembrane region" description="Helical" evidence="9">
    <location>
        <begin position="197"/>
        <end position="220"/>
    </location>
</feature>
<feature type="transmembrane region" description="Helical" evidence="9">
    <location>
        <begin position="285"/>
        <end position="309"/>
    </location>
</feature>